<dbReference type="Gene3D" id="1.25.40.10">
    <property type="entry name" value="Tetratricopeptide repeat domain"/>
    <property type="match status" value="1"/>
</dbReference>
<dbReference type="InterPro" id="IPR039190">
    <property type="entry name" value="TTC14"/>
</dbReference>
<name>A0A7S2SX08_9STRA</name>
<feature type="compositionally biased region" description="Low complexity" evidence="2">
    <location>
        <begin position="307"/>
        <end position="317"/>
    </location>
</feature>
<feature type="compositionally biased region" description="Basic and acidic residues" evidence="2">
    <location>
        <begin position="323"/>
        <end position="346"/>
    </location>
</feature>
<reference evidence="3" key="1">
    <citation type="submission" date="2021-01" db="EMBL/GenBank/DDBJ databases">
        <authorList>
            <person name="Corre E."/>
            <person name="Pelletier E."/>
            <person name="Niang G."/>
            <person name="Scheremetjew M."/>
            <person name="Finn R."/>
            <person name="Kale V."/>
            <person name="Holt S."/>
            <person name="Cochrane G."/>
            <person name="Meng A."/>
            <person name="Brown T."/>
            <person name="Cohen L."/>
        </authorList>
    </citation>
    <scope>NUCLEOTIDE SEQUENCE</scope>
    <source>
        <strain evidence="3">CCMP1243</strain>
    </source>
</reference>
<keyword evidence="1" id="KW-0802">TPR repeat</keyword>
<feature type="region of interest" description="Disordered" evidence="2">
    <location>
        <begin position="256"/>
        <end position="411"/>
    </location>
</feature>
<proteinExistence type="predicted"/>
<dbReference type="InterPro" id="IPR019734">
    <property type="entry name" value="TPR_rpt"/>
</dbReference>
<accession>A0A7S2SX08</accession>
<evidence type="ECO:0000313" key="3">
    <source>
        <dbReference type="EMBL" id="CAD9711090.1"/>
    </source>
</evidence>
<dbReference type="AlphaFoldDB" id="A0A7S2SX08"/>
<evidence type="ECO:0000256" key="2">
    <source>
        <dbReference type="SAM" id="MobiDB-lite"/>
    </source>
</evidence>
<evidence type="ECO:0000256" key="1">
    <source>
        <dbReference type="PROSITE-ProRule" id="PRU00339"/>
    </source>
</evidence>
<dbReference type="PROSITE" id="PS50005">
    <property type="entry name" value="TPR"/>
    <property type="match status" value="1"/>
</dbReference>
<dbReference type="SMART" id="SM00028">
    <property type="entry name" value="TPR"/>
    <property type="match status" value="2"/>
</dbReference>
<dbReference type="InterPro" id="IPR011990">
    <property type="entry name" value="TPR-like_helical_dom_sf"/>
</dbReference>
<organism evidence="3">
    <name type="scientific">Rhizochromulina marina</name>
    <dbReference type="NCBI Taxonomy" id="1034831"/>
    <lineage>
        <taxon>Eukaryota</taxon>
        <taxon>Sar</taxon>
        <taxon>Stramenopiles</taxon>
        <taxon>Ochrophyta</taxon>
        <taxon>Dictyochophyceae</taxon>
        <taxon>Rhizochromulinales</taxon>
        <taxon>Rhizochromulina</taxon>
    </lineage>
</organism>
<dbReference type="PANTHER" id="PTHR23184">
    <property type="entry name" value="TETRATRICOPEPTIDE REPEAT PROTEIN 14"/>
    <property type="match status" value="1"/>
</dbReference>
<dbReference type="PANTHER" id="PTHR23184:SF9">
    <property type="entry name" value="TETRATRICOPEPTIDE REPEAT PROTEIN 14"/>
    <property type="match status" value="1"/>
</dbReference>
<protein>
    <submittedName>
        <fullName evidence="3">Uncharacterized protein</fullName>
    </submittedName>
</protein>
<dbReference type="SUPFAM" id="SSF48452">
    <property type="entry name" value="TPR-like"/>
    <property type="match status" value="1"/>
</dbReference>
<feature type="repeat" description="TPR" evidence="1">
    <location>
        <begin position="163"/>
        <end position="196"/>
    </location>
</feature>
<feature type="compositionally biased region" description="Basic residues" evidence="2">
    <location>
        <begin position="347"/>
        <end position="374"/>
    </location>
</feature>
<sequence length="411" mass="45670">MVDAAPPPSPPTTDHLPDVEVALNELSGALPRPHVAFTDASASMSHLRQDEFADFAFTVMPEPPWKKARRDAAPPVPLIQYLVESRGFHNTESWRDMVQAYSLDEYASARCDVRATRPQAPLSFEGISTAPRGTTAALAACASGAEDHWFYDTLREEQNHKWAEEKLKKGVRLAKEKKNSEALKYYEQALQLCPRHADTLVARGALLANQGKLEEAACDLHMALRVDDQVANGRQYLEMVRRKQSLAAMHTTTNVRSYESSFAPPPRATGPSSLPPSRRPPSPKRSPVPKGNRSFDGDRYRKPPAPSATETAAAMSTLEEEEWVRSKRTDGEMSEEQLRGLLERKSDKKGKKKREKKQKKDKKSKKKKKHKSSSRKMSGGAGSSSGHSSDEAADEEAAHPILSRTKHELWG</sequence>
<dbReference type="EMBL" id="HBHJ01033307">
    <property type="protein sequence ID" value="CAD9711090.1"/>
    <property type="molecule type" value="Transcribed_RNA"/>
</dbReference>
<gene>
    <name evidence="3" type="ORF">RMAR1173_LOCUS22084</name>
</gene>
<feature type="compositionally biased region" description="Pro residues" evidence="2">
    <location>
        <begin position="263"/>
        <end position="286"/>
    </location>
</feature>